<dbReference type="InterPro" id="IPR050416">
    <property type="entry name" value="FAD-linked_Oxidoreductase"/>
</dbReference>
<gene>
    <name evidence="7" type="ORF">FLONG3_7797</name>
</gene>
<dbReference type="PANTHER" id="PTHR42973">
    <property type="entry name" value="BINDING OXIDOREDUCTASE, PUTATIVE (AFU_ORTHOLOGUE AFUA_1G17690)-RELATED"/>
    <property type="match status" value="1"/>
</dbReference>
<dbReference type="EMBL" id="PXOG01000183">
    <property type="protein sequence ID" value="RGP69401.1"/>
    <property type="molecule type" value="Genomic_DNA"/>
</dbReference>
<dbReference type="PANTHER" id="PTHR42973:SF54">
    <property type="entry name" value="FAD-BINDING PCMH-TYPE DOMAIN-CONTAINING PROTEIN"/>
    <property type="match status" value="1"/>
</dbReference>
<dbReference type="Gene3D" id="3.40.50.150">
    <property type="entry name" value="Vaccinia Virus protein VP39"/>
    <property type="match status" value="1"/>
</dbReference>
<evidence type="ECO:0000256" key="4">
    <source>
        <dbReference type="ARBA" id="ARBA00023002"/>
    </source>
</evidence>
<keyword evidence="2" id="KW-0285">Flavoprotein</keyword>
<dbReference type="AlphaFoldDB" id="A0A395SAF7"/>
<evidence type="ECO:0000256" key="5">
    <source>
        <dbReference type="SAM" id="MobiDB-lite"/>
    </source>
</evidence>
<dbReference type="InterPro" id="IPR029063">
    <property type="entry name" value="SAM-dependent_MTases_sf"/>
</dbReference>
<comment type="caution">
    <text evidence="7">The sequence shown here is derived from an EMBL/GenBank/DDBJ whole genome shotgun (WGS) entry which is preliminary data.</text>
</comment>
<accession>A0A395SAF7</accession>
<dbReference type="InterPro" id="IPR006094">
    <property type="entry name" value="Oxid_FAD_bind_N"/>
</dbReference>
<keyword evidence="8" id="KW-1185">Reference proteome</keyword>
<comment type="similarity">
    <text evidence="1">Belongs to the oxygen-dependent FAD-linked oxidoreductase family.</text>
</comment>
<dbReference type="SUPFAM" id="SSF53335">
    <property type="entry name" value="S-adenosyl-L-methionine-dependent methyltransferases"/>
    <property type="match status" value="1"/>
</dbReference>
<dbReference type="Pfam" id="PF01565">
    <property type="entry name" value="FAD_binding_4"/>
    <property type="match status" value="1"/>
</dbReference>
<dbReference type="InterPro" id="IPR036318">
    <property type="entry name" value="FAD-bd_PCMH-like_sf"/>
</dbReference>
<dbReference type="GO" id="GO:0016491">
    <property type="term" value="F:oxidoreductase activity"/>
    <property type="evidence" value="ECO:0007669"/>
    <property type="project" value="UniProtKB-KW"/>
</dbReference>
<evidence type="ECO:0000256" key="2">
    <source>
        <dbReference type="ARBA" id="ARBA00022630"/>
    </source>
</evidence>
<reference evidence="7 8" key="1">
    <citation type="journal article" date="2018" name="PLoS Pathog.">
        <title>Evolution of structural diversity of trichothecenes, a family of toxins produced by plant pathogenic and entomopathogenic fungi.</title>
        <authorList>
            <person name="Proctor R.H."/>
            <person name="McCormick S.P."/>
            <person name="Kim H.S."/>
            <person name="Cardoza R.E."/>
            <person name="Stanley A.M."/>
            <person name="Lindo L."/>
            <person name="Kelly A."/>
            <person name="Brown D.W."/>
            <person name="Lee T."/>
            <person name="Vaughan M.M."/>
            <person name="Alexander N.J."/>
            <person name="Busman M."/>
            <person name="Gutierrez S."/>
        </authorList>
    </citation>
    <scope>NUCLEOTIDE SEQUENCE [LARGE SCALE GENOMIC DNA]</scope>
    <source>
        <strain evidence="7 8">NRRL 20695</strain>
    </source>
</reference>
<proteinExistence type="inferred from homology"/>
<organism evidence="7 8">
    <name type="scientific">Fusarium longipes</name>
    <dbReference type="NCBI Taxonomy" id="694270"/>
    <lineage>
        <taxon>Eukaryota</taxon>
        <taxon>Fungi</taxon>
        <taxon>Dikarya</taxon>
        <taxon>Ascomycota</taxon>
        <taxon>Pezizomycotina</taxon>
        <taxon>Sordariomycetes</taxon>
        <taxon>Hypocreomycetidae</taxon>
        <taxon>Hypocreales</taxon>
        <taxon>Nectriaceae</taxon>
        <taxon>Fusarium</taxon>
    </lineage>
</organism>
<dbReference type="GO" id="GO:0071949">
    <property type="term" value="F:FAD binding"/>
    <property type="evidence" value="ECO:0007669"/>
    <property type="project" value="InterPro"/>
</dbReference>
<evidence type="ECO:0000256" key="1">
    <source>
        <dbReference type="ARBA" id="ARBA00005466"/>
    </source>
</evidence>
<dbReference type="Gene3D" id="3.30.465.10">
    <property type="match status" value="1"/>
</dbReference>
<name>A0A395SAF7_9HYPO</name>
<evidence type="ECO:0000259" key="6">
    <source>
        <dbReference type="PROSITE" id="PS51387"/>
    </source>
</evidence>
<feature type="domain" description="FAD-binding PCMH-type" evidence="6">
    <location>
        <begin position="414"/>
        <end position="586"/>
    </location>
</feature>
<dbReference type="CDD" id="cd02440">
    <property type="entry name" value="AdoMet_MTases"/>
    <property type="match status" value="1"/>
</dbReference>
<dbReference type="Pfam" id="PF13489">
    <property type="entry name" value="Methyltransf_23"/>
    <property type="match status" value="1"/>
</dbReference>
<dbReference type="InterPro" id="IPR016169">
    <property type="entry name" value="FAD-bd_PCMH_sub2"/>
</dbReference>
<dbReference type="PROSITE" id="PS51387">
    <property type="entry name" value="FAD_PCMH"/>
    <property type="match status" value="1"/>
</dbReference>
<dbReference type="SUPFAM" id="SSF56176">
    <property type="entry name" value="FAD-binding/transporter-associated domain-like"/>
    <property type="match status" value="1"/>
</dbReference>
<dbReference type="InterPro" id="IPR016166">
    <property type="entry name" value="FAD-bd_PCMH"/>
</dbReference>
<keyword evidence="3" id="KW-0274">FAD</keyword>
<dbReference type="STRING" id="694270.A0A395SAF7"/>
<keyword evidence="4" id="KW-0560">Oxidoreductase</keyword>
<dbReference type="OrthoDB" id="2151789at2759"/>
<evidence type="ECO:0000313" key="7">
    <source>
        <dbReference type="EMBL" id="RGP69401.1"/>
    </source>
</evidence>
<sequence>MATVEADPVLHADEQVLDDGDSSRGNDAASSTQSISSSILSYREENGRTYHRFREGKYHLPNDAVENERLDLQHHLFLLTFGDKLGLSPAAKTDSKVKRVLDLGTGTGIWAIDFADEHPEAEVVGIDLSPIQPAFVPPNVRFIIDDIDEEWNYAESFDYIHSRMMTFSIKDWEEYIRKIFKALAPGGFIEIQEVSGSILSDDGTLTKTHALTKWFTLLSEAFVKLGGAAIEFDRIKSIMEEVGFVDIVDTRFKWPLNPWPKDKKYKELGTWNNANSMDAIESLTMAPFSRAHGWSREEVEMFLVEVRKDLNSPQIHAYNPISPRGIHFSSPIIVITLYRQDYSFKFSLFLEFKMKLSQLICLPAHAAGLVTATSYALNTTDACDALAKEFSSDVIYPRTTDFYYDSVYWSNRQSEVVPNCFVTPRTTQDVSKVVEILTSLEAPFTVKSGGHTAFAGGSSIQDGVTIDLQHLNNITVSDDRKTVSVGPGNRWRAVSEVLDPLKLAVVGGRAASVGVGGLILGGGISYFSGSKGWACDNVRNYEVVIASGEIVNASAETNSDLYWALRGGGGSNFGIVTRFDLESFEQGDLWSTSLIHPGALNTTVIPQFQNLTVNGLPEDADAHSYFVLTYQPDFGGYIALTSLYHSTIPSPEESMPPVFSSLSAIPGAISNATIVANITTHSKLIDIPYSSRQTWWDITVSAKSASFFTDIVPLFEARNAKLFEAAKLSSVTPFLVFQPLSVNILKAMQKNGGNALGLDPDGGPLMIVQLSTTWVDPELDRLVEDSSQEFISAVESMAEEQGLDNGFVYMNYAGIGQQVQKSYGEKNQQRLNETMAKWDPEGKLARLWPGYFKV</sequence>
<protein>
    <submittedName>
        <fullName evidence="7">FAD binding domain-containing</fullName>
    </submittedName>
</protein>
<dbReference type="Proteomes" id="UP000266234">
    <property type="component" value="Unassembled WGS sequence"/>
</dbReference>
<evidence type="ECO:0000256" key="3">
    <source>
        <dbReference type="ARBA" id="ARBA00022827"/>
    </source>
</evidence>
<feature type="region of interest" description="Disordered" evidence="5">
    <location>
        <begin position="1"/>
        <end position="38"/>
    </location>
</feature>
<evidence type="ECO:0000313" key="8">
    <source>
        <dbReference type="Proteomes" id="UP000266234"/>
    </source>
</evidence>